<proteinExistence type="predicted"/>
<dbReference type="Proteomes" id="UP000280292">
    <property type="component" value="Unassembled WGS sequence"/>
</dbReference>
<accession>A0A3M2VP94</accession>
<gene>
    <name evidence="1" type="ORF">ALQ95_101592</name>
</gene>
<dbReference type="AlphaFoldDB" id="A0A3M2VP94"/>
<name>A0A3M2VP94_PSESI</name>
<evidence type="ECO:0000313" key="1">
    <source>
        <dbReference type="EMBL" id="RML41076.1"/>
    </source>
</evidence>
<reference evidence="1 2" key="1">
    <citation type="submission" date="2018-08" db="EMBL/GenBank/DDBJ databases">
        <title>Recombination of ecologically and evolutionarily significant loci maintains genetic cohesion in the Pseudomonas syringae species complex.</title>
        <authorList>
            <person name="Dillon M."/>
            <person name="Thakur S."/>
            <person name="Almeida R.N.D."/>
            <person name="Weir B.S."/>
            <person name="Guttman D.S."/>
        </authorList>
    </citation>
    <scope>NUCLEOTIDE SEQUENCE [LARGE SCALE GENOMIC DNA]</scope>
    <source>
        <strain evidence="1 2">ICMP 3883</strain>
    </source>
</reference>
<evidence type="ECO:0000313" key="2">
    <source>
        <dbReference type="Proteomes" id="UP000280292"/>
    </source>
</evidence>
<sequence>MDAGTRQQKLALQNKQLDFFCCTSGTVSPAHQPRADAIFAEQQSSISCILAGRITFMKVNGSHAYQSIPLESQTRPSR</sequence>
<protein>
    <submittedName>
        <fullName evidence="1">Uncharacterized protein</fullName>
    </submittedName>
</protein>
<organism evidence="1 2">
    <name type="scientific">Pseudomonas syringae pv. ribicola</name>
    <dbReference type="NCBI Taxonomy" id="55398"/>
    <lineage>
        <taxon>Bacteria</taxon>
        <taxon>Pseudomonadati</taxon>
        <taxon>Pseudomonadota</taxon>
        <taxon>Gammaproteobacteria</taxon>
        <taxon>Pseudomonadales</taxon>
        <taxon>Pseudomonadaceae</taxon>
        <taxon>Pseudomonas</taxon>
    </lineage>
</organism>
<comment type="caution">
    <text evidence="1">The sequence shown here is derived from an EMBL/GenBank/DDBJ whole genome shotgun (WGS) entry which is preliminary data.</text>
</comment>
<dbReference type="EMBL" id="RBNR01000268">
    <property type="protein sequence ID" value="RML41076.1"/>
    <property type="molecule type" value="Genomic_DNA"/>
</dbReference>